<dbReference type="PANTHER" id="PTHR44196:SF1">
    <property type="entry name" value="DEHYDROGENASE_REDUCTASE SDR FAMILY MEMBER 7B"/>
    <property type="match status" value="1"/>
</dbReference>
<evidence type="ECO:0000313" key="4">
    <source>
        <dbReference type="EMBL" id="NEC16697.1"/>
    </source>
</evidence>
<feature type="compositionally biased region" description="Basic and acidic residues" evidence="3">
    <location>
        <begin position="152"/>
        <end position="166"/>
    </location>
</feature>
<dbReference type="GO" id="GO:0016020">
    <property type="term" value="C:membrane"/>
    <property type="evidence" value="ECO:0007669"/>
    <property type="project" value="TreeGrafter"/>
</dbReference>
<dbReference type="InterPro" id="IPR036291">
    <property type="entry name" value="NAD(P)-bd_dom_sf"/>
</dbReference>
<dbReference type="Proteomes" id="UP000469670">
    <property type="component" value="Unassembled WGS sequence"/>
</dbReference>
<organism evidence="4 5">
    <name type="scientific">Streptomyces parvus</name>
    <dbReference type="NCBI Taxonomy" id="66428"/>
    <lineage>
        <taxon>Bacteria</taxon>
        <taxon>Bacillati</taxon>
        <taxon>Actinomycetota</taxon>
        <taxon>Actinomycetes</taxon>
        <taxon>Kitasatosporales</taxon>
        <taxon>Streptomycetaceae</taxon>
        <taxon>Streptomyces</taxon>
    </lineage>
</organism>
<dbReference type="Pfam" id="PF00106">
    <property type="entry name" value="adh_short"/>
    <property type="match status" value="1"/>
</dbReference>
<dbReference type="GO" id="GO:0016491">
    <property type="term" value="F:oxidoreductase activity"/>
    <property type="evidence" value="ECO:0007669"/>
    <property type="project" value="UniProtKB-KW"/>
</dbReference>
<proteinExistence type="inferred from homology"/>
<reference evidence="4 5" key="1">
    <citation type="submission" date="2020-01" db="EMBL/GenBank/DDBJ databases">
        <title>Insect and environment-associated Actinomycetes.</title>
        <authorList>
            <person name="Currrie C."/>
            <person name="Chevrette M."/>
            <person name="Carlson C."/>
            <person name="Stubbendieck R."/>
            <person name="Wendt-Pienkowski E."/>
        </authorList>
    </citation>
    <scope>NUCLEOTIDE SEQUENCE [LARGE SCALE GENOMIC DNA]</scope>
    <source>
        <strain evidence="4 5">SID7590</strain>
    </source>
</reference>
<dbReference type="EMBL" id="JAAGMP010000004">
    <property type="protein sequence ID" value="NEC16697.1"/>
    <property type="molecule type" value="Genomic_DNA"/>
</dbReference>
<dbReference type="Gene3D" id="3.40.50.720">
    <property type="entry name" value="NAD(P)-binding Rossmann-like Domain"/>
    <property type="match status" value="1"/>
</dbReference>
<keyword evidence="2" id="KW-0560">Oxidoreductase</keyword>
<dbReference type="RefSeq" id="WP_164198867.1">
    <property type="nucleotide sequence ID" value="NZ_JAAGMP010000004.1"/>
</dbReference>
<name>A0A7K3RN92_9ACTN</name>
<evidence type="ECO:0000313" key="5">
    <source>
        <dbReference type="Proteomes" id="UP000469670"/>
    </source>
</evidence>
<evidence type="ECO:0000256" key="1">
    <source>
        <dbReference type="ARBA" id="ARBA00006484"/>
    </source>
</evidence>
<accession>A0A7K3RN92</accession>
<dbReference type="PANTHER" id="PTHR44196">
    <property type="entry name" value="DEHYDROGENASE/REDUCTASE SDR FAMILY MEMBER 7B"/>
    <property type="match status" value="1"/>
</dbReference>
<dbReference type="PRINTS" id="PR00081">
    <property type="entry name" value="GDHRDH"/>
</dbReference>
<evidence type="ECO:0000256" key="3">
    <source>
        <dbReference type="SAM" id="MobiDB-lite"/>
    </source>
</evidence>
<comment type="caution">
    <text evidence="4">The sequence shown here is derived from an EMBL/GenBank/DDBJ whole genome shotgun (WGS) entry which is preliminary data.</text>
</comment>
<feature type="region of interest" description="Disordered" evidence="3">
    <location>
        <begin position="212"/>
        <end position="232"/>
    </location>
</feature>
<feature type="region of interest" description="Disordered" evidence="3">
    <location>
        <begin position="132"/>
        <end position="166"/>
    </location>
</feature>
<dbReference type="SUPFAM" id="SSF51735">
    <property type="entry name" value="NAD(P)-binding Rossmann-fold domains"/>
    <property type="match status" value="1"/>
</dbReference>
<protein>
    <submittedName>
        <fullName evidence="4">SDR family NAD(P)-dependent oxidoreductase</fullName>
    </submittedName>
</protein>
<dbReference type="InterPro" id="IPR002347">
    <property type="entry name" value="SDR_fam"/>
</dbReference>
<sequence length="232" mass="24851">MDSEQKTILITGASSGIGEATTRRPARDGHQMVVGARRVDRLTALTEELRADGATVATRLLDVTDLPSVEVFTQAALDRFGRIDVLVNNSGAMPLSPVADMRIDEWNRMIDLDLRGGLHGIAAVLPTMRRQGSGVVMKRSAGASHAHGGNRPQDRPGHRSEAARDGAQDGLVSRAFGHQSVFASRLHTIGVPEILGTSAGQGHMDLRPHRARVHGPRAGHTGRHLRLSELSA</sequence>
<dbReference type="AlphaFoldDB" id="A0A7K3RN92"/>
<comment type="similarity">
    <text evidence="1">Belongs to the short-chain dehydrogenases/reductases (SDR) family.</text>
</comment>
<gene>
    <name evidence="4" type="ORF">G3I50_00170</name>
</gene>
<feature type="compositionally biased region" description="Basic residues" evidence="3">
    <location>
        <begin position="212"/>
        <end position="225"/>
    </location>
</feature>
<evidence type="ECO:0000256" key="2">
    <source>
        <dbReference type="ARBA" id="ARBA00023002"/>
    </source>
</evidence>